<comment type="caution">
    <text evidence="1">The sequence shown here is derived from an EMBL/GenBank/DDBJ whole genome shotgun (WGS) entry which is preliminary data.</text>
</comment>
<organism evidence="1 2">
    <name type="scientific">Frigidibacter albus</name>
    <dbReference type="NCBI Taxonomy" id="1465486"/>
    <lineage>
        <taxon>Bacteria</taxon>
        <taxon>Pseudomonadati</taxon>
        <taxon>Pseudomonadota</taxon>
        <taxon>Alphaproteobacteria</taxon>
        <taxon>Rhodobacterales</taxon>
        <taxon>Paracoccaceae</taxon>
        <taxon>Frigidibacter</taxon>
    </lineage>
</organism>
<dbReference type="Proteomes" id="UP000477083">
    <property type="component" value="Unassembled WGS sequence"/>
</dbReference>
<keyword evidence="2" id="KW-1185">Reference proteome</keyword>
<name>A0A6L8VLS1_9RHOB</name>
<gene>
    <name evidence="1" type="ORF">GS660_18895</name>
</gene>
<evidence type="ECO:0000313" key="1">
    <source>
        <dbReference type="EMBL" id="MZQ91163.1"/>
    </source>
</evidence>
<sequence length="165" mass="18035">MTQKDYQECCHASARQVYTRLKNVNATTVNGVKFYPLPDVLAGLPDKYAYAVPALLARAVEDTGETVVGGRVDLPATEALERFLIRHVHGAAFRIAHIRREFFDGLAQAVKSSGWVADAEVLRVLILRDGGCLAYAITGNPSTVPENWAVKARIFALLHTSEIVA</sequence>
<dbReference type="RefSeq" id="WP_161348548.1">
    <property type="nucleotide sequence ID" value="NZ_BMGW01000017.1"/>
</dbReference>
<dbReference type="EMBL" id="WWNR01000017">
    <property type="protein sequence ID" value="MZQ91163.1"/>
    <property type="molecule type" value="Genomic_DNA"/>
</dbReference>
<protein>
    <submittedName>
        <fullName evidence="1">Uncharacterized protein</fullName>
    </submittedName>
</protein>
<evidence type="ECO:0000313" key="2">
    <source>
        <dbReference type="Proteomes" id="UP000477083"/>
    </source>
</evidence>
<dbReference type="AlphaFoldDB" id="A0A6L8VLS1"/>
<accession>A0A6L8VLS1</accession>
<reference evidence="1 2" key="1">
    <citation type="submission" date="2020-01" db="EMBL/GenBank/DDBJ databases">
        <title>Frigidibacter albus SP32T (=CGMCC 1.13995T).</title>
        <authorList>
            <person name="Liao X."/>
        </authorList>
    </citation>
    <scope>NUCLEOTIDE SEQUENCE [LARGE SCALE GENOMIC DNA]</scope>
    <source>
        <strain evidence="1 2">SP32</strain>
    </source>
</reference>
<proteinExistence type="predicted"/>